<protein>
    <submittedName>
        <fullName evidence="1">Uncharacterized protein</fullName>
    </submittedName>
</protein>
<accession>A0A8S5RIK4</accession>
<reference evidence="1" key="1">
    <citation type="journal article" date="2021" name="Proc. Natl. Acad. Sci. U.S.A.">
        <title>A Catalog of Tens of Thousands of Viruses from Human Metagenomes Reveals Hidden Associations with Chronic Diseases.</title>
        <authorList>
            <person name="Tisza M.J."/>
            <person name="Buck C.B."/>
        </authorList>
    </citation>
    <scope>NUCLEOTIDE SEQUENCE</scope>
    <source>
        <strain evidence="1">CtML55</strain>
    </source>
</reference>
<sequence length="52" mass="6481">MDNCLPPQIYIREWKTMEVSPFEWYKILSRPYGYNYYRLGKYINKSVNNELR</sequence>
<organism evidence="1">
    <name type="scientific">virus sp. ctML55</name>
    <dbReference type="NCBI Taxonomy" id="2827627"/>
    <lineage>
        <taxon>Viruses</taxon>
    </lineage>
</organism>
<proteinExistence type="predicted"/>
<name>A0A8S5RIK4_9VIRU</name>
<dbReference type="EMBL" id="BK059105">
    <property type="protein sequence ID" value="DAE31003.1"/>
    <property type="molecule type" value="Genomic_DNA"/>
</dbReference>
<evidence type="ECO:0000313" key="1">
    <source>
        <dbReference type="EMBL" id="DAE31003.1"/>
    </source>
</evidence>